<dbReference type="SUPFAM" id="SSF47769">
    <property type="entry name" value="SAM/Pointed domain"/>
    <property type="match status" value="2"/>
</dbReference>
<feature type="compositionally biased region" description="Low complexity" evidence="1">
    <location>
        <begin position="1"/>
        <end position="12"/>
    </location>
</feature>
<dbReference type="AlphaFoldDB" id="A0A7S4JQR7"/>
<sequence length="178" mass="19584">MGGRPARSLSRARSGRGGATFSVKEKLSPHAWEAKDVEQWLKDIEIGEENLKLLEGLNGKELLQLTPEAFQQRGIQPGIVLTGLNKGIKLLLTGTVPRTPRQVKHYPNWNEKDVIGWFVEIGLGPMVSQATEQGLKGSDLSMLDISKVKELGGDDASLNLIKKKLKLMDTDWGVGKDE</sequence>
<feature type="region of interest" description="Disordered" evidence="1">
    <location>
        <begin position="1"/>
        <end position="20"/>
    </location>
</feature>
<name>A0A7S4JQR7_9EUKA</name>
<evidence type="ECO:0000313" key="3">
    <source>
        <dbReference type="EMBL" id="CAE2270699.1"/>
    </source>
</evidence>
<gene>
    <name evidence="3" type="ORF">NAES01612_LOCUS1656</name>
</gene>
<reference evidence="3" key="1">
    <citation type="submission" date="2021-01" db="EMBL/GenBank/DDBJ databases">
        <authorList>
            <person name="Corre E."/>
            <person name="Pelletier E."/>
            <person name="Niang G."/>
            <person name="Scheremetjew M."/>
            <person name="Finn R."/>
            <person name="Kale V."/>
            <person name="Holt S."/>
            <person name="Cochrane G."/>
            <person name="Meng A."/>
            <person name="Brown T."/>
            <person name="Cohen L."/>
        </authorList>
    </citation>
    <scope>NUCLEOTIDE SEQUENCE</scope>
    <source>
        <strain evidence="3">SoJaBio B1-5/56/2</strain>
    </source>
</reference>
<dbReference type="Gene3D" id="1.10.150.50">
    <property type="entry name" value="Transcription Factor, Ets-1"/>
    <property type="match status" value="2"/>
</dbReference>
<dbReference type="InterPro" id="IPR001660">
    <property type="entry name" value="SAM"/>
</dbReference>
<dbReference type="EMBL" id="HBKR01002526">
    <property type="protein sequence ID" value="CAE2270699.1"/>
    <property type="molecule type" value="Transcribed_RNA"/>
</dbReference>
<protein>
    <recommendedName>
        <fullName evidence="2">SAM domain-containing protein</fullName>
    </recommendedName>
</protein>
<dbReference type="InterPro" id="IPR013761">
    <property type="entry name" value="SAM/pointed_sf"/>
</dbReference>
<proteinExistence type="predicted"/>
<evidence type="ECO:0000259" key="2">
    <source>
        <dbReference type="SMART" id="SM00454"/>
    </source>
</evidence>
<accession>A0A7S4JQR7</accession>
<dbReference type="SMART" id="SM00454">
    <property type="entry name" value="SAM"/>
    <property type="match status" value="2"/>
</dbReference>
<dbReference type="Pfam" id="PF18016">
    <property type="entry name" value="SAM_3"/>
    <property type="match status" value="1"/>
</dbReference>
<feature type="domain" description="SAM" evidence="2">
    <location>
        <begin position="106"/>
        <end position="171"/>
    </location>
</feature>
<organism evidence="3">
    <name type="scientific">Paramoeba aestuarina</name>
    <dbReference type="NCBI Taxonomy" id="180227"/>
    <lineage>
        <taxon>Eukaryota</taxon>
        <taxon>Amoebozoa</taxon>
        <taxon>Discosea</taxon>
        <taxon>Flabellinia</taxon>
        <taxon>Dactylopodida</taxon>
        <taxon>Paramoebidae</taxon>
        <taxon>Paramoeba</taxon>
    </lineage>
</organism>
<evidence type="ECO:0000256" key="1">
    <source>
        <dbReference type="SAM" id="MobiDB-lite"/>
    </source>
</evidence>
<dbReference type="InterPro" id="IPR041418">
    <property type="entry name" value="SAM_3"/>
</dbReference>
<feature type="domain" description="SAM" evidence="2">
    <location>
        <begin position="29"/>
        <end position="94"/>
    </location>
</feature>